<evidence type="ECO:0000256" key="1">
    <source>
        <dbReference type="SAM" id="Phobius"/>
    </source>
</evidence>
<keyword evidence="1" id="KW-1133">Transmembrane helix</keyword>
<reference evidence="2 3" key="1">
    <citation type="journal article" date="2016" name="Nat. Commun.">
        <title>Thousands of microbial genomes shed light on interconnected biogeochemical processes in an aquifer system.</title>
        <authorList>
            <person name="Anantharaman K."/>
            <person name="Brown C.T."/>
            <person name="Hug L.A."/>
            <person name="Sharon I."/>
            <person name="Castelle C.J."/>
            <person name="Probst A.J."/>
            <person name="Thomas B.C."/>
            <person name="Singh A."/>
            <person name="Wilkins M.J."/>
            <person name="Karaoz U."/>
            <person name="Brodie E.L."/>
            <person name="Williams K.H."/>
            <person name="Hubbard S.S."/>
            <person name="Banfield J.F."/>
        </authorList>
    </citation>
    <scope>NUCLEOTIDE SEQUENCE [LARGE SCALE GENOMIC DNA]</scope>
</reference>
<name>A0A1F5SIG3_9BACT</name>
<proteinExistence type="predicted"/>
<gene>
    <name evidence="2" type="ORF">A2227_03080</name>
</gene>
<keyword evidence="1" id="KW-0472">Membrane</keyword>
<feature type="transmembrane region" description="Helical" evidence="1">
    <location>
        <begin position="7"/>
        <end position="26"/>
    </location>
</feature>
<dbReference type="Proteomes" id="UP000178367">
    <property type="component" value="Unassembled WGS sequence"/>
</dbReference>
<feature type="transmembrane region" description="Helical" evidence="1">
    <location>
        <begin position="61"/>
        <end position="85"/>
    </location>
</feature>
<organism evidence="2 3">
    <name type="scientific">Candidatus Falkowbacteria bacterium RIFOXYA2_FULL_47_19</name>
    <dbReference type="NCBI Taxonomy" id="1797994"/>
    <lineage>
        <taxon>Bacteria</taxon>
        <taxon>Candidatus Falkowiibacteriota</taxon>
    </lineage>
</organism>
<accession>A0A1F5SIG3</accession>
<evidence type="ECO:0008006" key="4">
    <source>
        <dbReference type="Google" id="ProtNLM"/>
    </source>
</evidence>
<dbReference type="STRING" id="1797994.A2227_03080"/>
<comment type="caution">
    <text evidence="2">The sequence shown here is derived from an EMBL/GenBank/DDBJ whole genome shotgun (WGS) entry which is preliminary data.</text>
</comment>
<protein>
    <recommendedName>
        <fullName evidence="4">SbsA Ig-like domain-containing protein</fullName>
    </recommendedName>
</protein>
<dbReference type="EMBL" id="MFGB01000016">
    <property type="protein sequence ID" value="OGF26243.1"/>
    <property type="molecule type" value="Genomic_DNA"/>
</dbReference>
<evidence type="ECO:0000313" key="2">
    <source>
        <dbReference type="EMBL" id="OGF26243.1"/>
    </source>
</evidence>
<sequence length="834" mass="86323">MIKRKKIIFLGFVGAVIVIITGFFIATEPVSAQTAANNMLWGGTEGNVQTATGLGNTDPRIIIANIIRVLLGFLGIIAVLLIMYAGWLWTTSAGDESKINKAKQTLTAAIVGLIIILMSFAIVSFILSRLLGATTYNPGSGGGPGAGIGLVALGNCSLLSVYPEPGQAEVPRNVGIIVTFREPIDPATIMDGSNNILTDSVMIFHQSDQAACLSGGSCPSLVDEVLVSTNDNATFFLDPVNYLGSPSEYINYGVYLSNDIELANGTPVFRNCANDYALWGFQVSNRLDLTPPQVVDGGIIPPPDNAPDAVSTAPAVRAAGAVTVTSQPRAAAIPSYAAVNPPGATVVIDPNNQASGNLTVTVMTDGVTAQLTNGATPLGAANFVGNTVTFPGVLSLTAPGPVSAGNFWTITGVTARVNADIIRVDNRTYSFGVDIATNPNLNTVAANIAAALAGHPSITASAAGPVVTVTAVTAGQGGNNILLSTNNPVALSITPMSGGQDDNDTVTIQGGARDVPRNIVIQTNFNEAMNPITLSGDAADVAPYIRIVNIGTGGTLTGRFLISNGYRTVEFISDDLCGVNACGERIYCLPALSNLRVELTAAPLAGCGADNCASRSPYDNCAGGHCEDAAGINYPLSLMPLSGIADACANSLDGNRDSEAVGPVNSYNENAPAAGTGDNFQWSFYVSDILDLTPPEIDALTPINDAANVSLADPVVITCSKLMMSSSLKTGSVSVVNGNDTVIHRAINLWSLANRPVGYWVVKNDLDDNNDGIPDRTQAEIRHAPLGEFLRYRSQAGSGIKDIYQNCFNPSVSATCAGTPSCCSEVPTAGSSCP</sequence>
<keyword evidence="1" id="KW-0812">Transmembrane</keyword>
<feature type="transmembrane region" description="Helical" evidence="1">
    <location>
        <begin position="106"/>
        <end position="127"/>
    </location>
</feature>
<dbReference type="AlphaFoldDB" id="A0A1F5SIG3"/>
<evidence type="ECO:0000313" key="3">
    <source>
        <dbReference type="Proteomes" id="UP000178367"/>
    </source>
</evidence>